<feature type="region of interest" description="Disordered" evidence="1">
    <location>
        <begin position="128"/>
        <end position="209"/>
    </location>
</feature>
<protein>
    <submittedName>
        <fullName evidence="2">Uncharacterized protein</fullName>
    </submittedName>
</protein>
<feature type="compositionally biased region" description="Basic and acidic residues" evidence="1">
    <location>
        <begin position="178"/>
        <end position="198"/>
    </location>
</feature>
<name>A0A7S3N5F1_9SPIT</name>
<evidence type="ECO:0000313" key="2">
    <source>
        <dbReference type="EMBL" id="CAE0342647.1"/>
    </source>
</evidence>
<accession>A0A7S3N5F1</accession>
<reference evidence="2" key="1">
    <citation type="submission" date="2021-01" db="EMBL/GenBank/DDBJ databases">
        <authorList>
            <person name="Corre E."/>
            <person name="Pelletier E."/>
            <person name="Niang G."/>
            <person name="Scheremetjew M."/>
            <person name="Finn R."/>
            <person name="Kale V."/>
            <person name="Holt S."/>
            <person name="Cochrane G."/>
            <person name="Meng A."/>
            <person name="Brown T."/>
            <person name="Cohen L."/>
        </authorList>
    </citation>
    <scope>NUCLEOTIDE SEQUENCE</scope>
    <source>
        <strain evidence="2">FSP1.4</strain>
    </source>
</reference>
<evidence type="ECO:0000256" key="1">
    <source>
        <dbReference type="SAM" id="MobiDB-lite"/>
    </source>
</evidence>
<sequence>MIFRIVMSMLHLFKAKIDNCLVSSFVKTKRSDVFIHVEQENHYNKEDVFVIFYDGTSSKATQRLSKQDDPLYRVSTIRSSVKDQNIFRGFSIAKMNEAHRISQGLGFNKISRTSTANRYTTKTYLNNYISDTSSSDEDDDSYENIKDGHPSEKSPKDRSMDRVETTAKKSSPLTSDATKSDQKKKLKFDDNYNDKSSENVESSDEESKSECKVLNSIFYMMDSRLKRRN</sequence>
<feature type="compositionally biased region" description="Basic and acidic residues" evidence="1">
    <location>
        <begin position="143"/>
        <end position="167"/>
    </location>
</feature>
<organism evidence="2">
    <name type="scientific">Euplotes harpa</name>
    <dbReference type="NCBI Taxonomy" id="151035"/>
    <lineage>
        <taxon>Eukaryota</taxon>
        <taxon>Sar</taxon>
        <taxon>Alveolata</taxon>
        <taxon>Ciliophora</taxon>
        <taxon>Intramacronucleata</taxon>
        <taxon>Spirotrichea</taxon>
        <taxon>Hypotrichia</taxon>
        <taxon>Euplotida</taxon>
        <taxon>Euplotidae</taxon>
        <taxon>Euplotes</taxon>
    </lineage>
</organism>
<proteinExistence type="predicted"/>
<dbReference type="EMBL" id="HBII01003390">
    <property type="protein sequence ID" value="CAE0342647.1"/>
    <property type="molecule type" value="Transcribed_RNA"/>
</dbReference>
<feature type="compositionally biased region" description="Polar residues" evidence="1">
    <location>
        <begin position="168"/>
        <end position="177"/>
    </location>
</feature>
<dbReference type="AlphaFoldDB" id="A0A7S3N5F1"/>
<gene>
    <name evidence="2" type="ORF">EHAR0213_LOCUS1554</name>
</gene>